<dbReference type="AlphaFoldDB" id="A0A8H9GT91"/>
<name>A0A8H9GT91_9ACTN</name>
<keyword evidence="2" id="KW-0812">Transmembrane</keyword>
<feature type="region of interest" description="Disordered" evidence="1">
    <location>
        <begin position="56"/>
        <end position="76"/>
    </location>
</feature>
<evidence type="ECO:0000313" key="3">
    <source>
        <dbReference type="EMBL" id="GGN98148.1"/>
    </source>
</evidence>
<evidence type="ECO:0008006" key="5">
    <source>
        <dbReference type="Google" id="ProtNLM"/>
    </source>
</evidence>
<keyword evidence="2" id="KW-1133">Transmembrane helix</keyword>
<protein>
    <recommendedName>
        <fullName evidence="5">DUF4760 domain-containing protein</fullName>
    </recommendedName>
</protein>
<keyword evidence="4" id="KW-1185">Reference proteome</keyword>
<dbReference type="Proteomes" id="UP000653480">
    <property type="component" value="Unassembled WGS sequence"/>
</dbReference>
<keyword evidence="2" id="KW-0472">Membrane</keyword>
<feature type="transmembrane region" description="Helical" evidence="2">
    <location>
        <begin position="6"/>
        <end position="26"/>
    </location>
</feature>
<reference evidence="3" key="1">
    <citation type="journal article" date="2014" name="Int. J. Syst. Evol. Microbiol.">
        <title>Complete genome sequence of Corynebacterium casei LMG S-19264T (=DSM 44701T), isolated from a smear-ripened cheese.</title>
        <authorList>
            <consortium name="US DOE Joint Genome Institute (JGI-PGF)"/>
            <person name="Walter F."/>
            <person name="Albersmeier A."/>
            <person name="Kalinowski J."/>
            <person name="Ruckert C."/>
        </authorList>
    </citation>
    <scope>NUCLEOTIDE SEQUENCE</scope>
    <source>
        <strain evidence="3">CGMCC 4.7138</strain>
    </source>
</reference>
<gene>
    <name evidence="3" type="ORF">GCM10011574_02430</name>
</gene>
<proteinExistence type="predicted"/>
<comment type="caution">
    <text evidence="3">The sequence shown here is derived from an EMBL/GenBank/DDBJ whole genome shotgun (WGS) entry which is preliminary data.</text>
</comment>
<organism evidence="3 4">
    <name type="scientific">Microbispora bryophytorum</name>
    <dbReference type="NCBI Taxonomy" id="1460882"/>
    <lineage>
        <taxon>Bacteria</taxon>
        <taxon>Bacillati</taxon>
        <taxon>Actinomycetota</taxon>
        <taxon>Actinomycetes</taxon>
        <taxon>Streptosporangiales</taxon>
        <taxon>Streptosporangiaceae</taxon>
        <taxon>Microbispora</taxon>
    </lineage>
</organism>
<accession>A0A8H9GT91</accession>
<dbReference type="EMBL" id="BMMN01000001">
    <property type="protein sequence ID" value="GGN98148.1"/>
    <property type="molecule type" value="Genomic_DNA"/>
</dbReference>
<evidence type="ECO:0000256" key="1">
    <source>
        <dbReference type="SAM" id="MobiDB-lite"/>
    </source>
</evidence>
<reference evidence="3" key="2">
    <citation type="submission" date="2020-09" db="EMBL/GenBank/DDBJ databases">
        <authorList>
            <person name="Sun Q."/>
            <person name="Zhou Y."/>
        </authorList>
    </citation>
    <scope>NUCLEOTIDE SEQUENCE</scope>
    <source>
        <strain evidence="3">CGMCC 4.7138</strain>
    </source>
</reference>
<evidence type="ECO:0000313" key="4">
    <source>
        <dbReference type="Proteomes" id="UP000653480"/>
    </source>
</evidence>
<evidence type="ECO:0000256" key="2">
    <source>
        <dbReference type="SAM" id="Phobius"/>
    </source>
</evidence>
<sequence length="208" mass="23895">MDSAWLGLAGALIGSVASILGTLLVSRMQWRQELARWAEQRDRDALQWERNRQAEEVKSNEIREQNEQEWRRQDAGERSRQMHIEKIKHYLDGIERLMEAGSLDAATGDFSDDAQKRACEQSISATLRLALRSLYCIRCFCGNESQSKVSELVDDVYFIHSALLYEGLKDGHMIRQRNGKKWILAEVLDSHASRLAEIMRRDVGTDTL</sequence>
<dbReference type="RefSeq" id="WP_142567550.1">
    <property type="nucleotide sequence ID" value="NZ_BMMN01000001.1"/>
</dbReference>